<dbReference type="Gene3D" id="3.40.50.300">
    <property type="entry name" value="P-loop containing nucleotide triphosphate hydrolases"/>
    <property type="match status" value="1"/>
</dbReference>
<name>A0A812UIV8_9DINO</name>
<evidence type="ECO:0000313" key="1">
    <source>
        <dbReference type="EMBL" id="CAE7580116.1"/>
    </source>
</evidence>
<dbReference type="OrthoDB" id="443688at2759"/>
<evidence type="ECO:0000313" key="2">
    <source>
        <dbReference type="Proteomes" id="UP000604046"/>
    </source>
</evidence>
<sequence>MATEVQAVFLQRRLVTLSGSKGIGKTALMVAAGRFIQMRRVNGFEEVYWLNGDVPNKISDNLQDLLRALRQDPNILVLADVPSISLNSLPLRELLEVNQKARLVLEVADASPDQLKAQLGSLNVKPTKMELGPLQPLAQARLFLCRAARPLYDFELHEQGSGKPSTPPKIAEGFGQTLGDLLALAELPWLRSLSGNPSHIVDAAQALKPWEATKAESAPPKGQMVKVRAVRPSGEVDKLKLLDSMTVAEIIDARII</sequence>
<gene>
    <name evidence="1" type="ORF">SNAT2548_LOCUS33098</name>
</gene>
<keyword evidence="2" id="KW-1185">Reference proteome</keyword>
<dbReference type="Proteomes" id="UP000604046">
    <property type="component" value="Unassembled WGS sequence"/>
</dbReference>
<dbReference type="AlphaFoldDB" id="A0A812UIV8"/>
<proteinExistence type="predicted"/>
<dbReference type="SUPFAM" id="SSF52540">
    <property type="entry name" value="P-loop containing nucleoside triphosphate hydrolases"/>
    <property type="match status" value="1"/>
</dbReference>
<organism evidence="1 2">
    <name type="scientific">Symbiodinium natans</name>
    <dbReference type="NCBI Taxonomy" id="878477"/>
    <lineage>
        <taxon>Eukaryota</taxon>
        <taxon>Sar</taxon>
        <taxon>Alveolata</taxon>
        <taxon>Dinophyceae</taxon>
        <taxon>Suessiales</taxon>
        <taxon>Symbiodiniaceae</taxon>
        <taxon>Symbiodinium</taxon>
    </lineage>
</organism>
<accession>A0A812UIV8</accession>
<reference evidence="1" key="1">
    <citation type="submission" date="2021-02" db="EMBL/GenBank/DDBJ databases">
        <authorList>
            <person name="Dougan E. K."/>
            <person name="Rhodes N."/>
            <person name="Thang M."/>
            <person name="Chan C."/>
        </authorList>
    </citation>
    <scope>NUCLEOTIDE SEQUENCE</scope>
</reference>
<comment type="caution">
    <text evidence="1">The sequence shown here is derived from an EMBL/GenBank/DDBJ whole genome shotgun (WGS) entry which is preliminary data.</text>
</comment>
<dbReference type="InterPro" id="IPR027417">
    <property type="entry name" value="P-loop_NTPase"/>
</dbReference>
<protein>
    <submittedName>
        <fullName evidence="1">Uncharacterized protein</fullName>
    </submittedName>
</protein>
<dbReference type="EMBL" id="CAJNDS010002740">
    <property type="protein sequence ID" value="CAE7580116.1"/>
    <property type="molecule type" value="Genomic_DNA"/>
</dbReference>